<proteinExistence type="predicted"/>
<comment type="caution">
    <text evidence="3">The sequence shown here is derived from an EMBL/GenBank/DDBJ whole genome shotgun (WGS) entry which is preliminary data.</text>
</comment>
<protein>
    <submittedName>
        <fullName evidence="3">Uncharacterized protein</fullName>
    </submittedName>
</protein>
<dbReference type="AlphaFoldDB" id="A0A9N7YL70"/>
<organism evidence="3 4">
    <name type="scientific">Pleuronectes platessa</name>
    <name type="common">European plaice</name>
    <dbReference type="NCBI Taxonomy" id="8262"/>
    <lineage>
        <taxon>Eukaryota</taxon>
        <taxon>Metazoa</taxon>
        <taxon>Chordata</taxon>
        <taxon>Craniata</taxon>
        <taxon>Vertebrata</taxon>
        <taxon>Euteleostomi</taxon>
        <taxon>Actinopterygii</taxon>
        <taxon>Neopterygii</taxon>
        <taxon>Teleostei</taxon>
        <taxon>Neoteleostei</taxon>
        <taxon>Acanthomorphata</taxon>
        <taxon>Carangaria</taxon>
        <taxon>Pleuronectiformes</taxon>
        <taxon>Pleuronectoidei</taxon>
        <taxon>Pleuronectidae</taxon>
        <taxon>Pleuronectes</taxon>
    </lineage>
</organism>
<evidence type="ECO:0000256" key="2">
    <source>
        <dbReference type="SAM" id="MobiDB-lite"/>
    </source>
</evidence>
<dbReference type="Proteomes" id="UP001153269">
    <property type="component" value="Unassembled WGS sequence"/>
</dbReference>
<reference evidence="3" key="1">
    <citation type="submission" date="2020-03" db="EMBL/GenBank/DDBJ databases">
        <authorList>
            <person name="Weist P."/>
        </authorList>
    </citation>
    <scope>NUCLEOTIDE SEQUENCE</scope>
</reference>
<feature type="region of interest" description="Disordered" evidence="2">
    <location>
        <begin position="159"/>
        <end position="199"/>
    </location>
</feature>
<feature type="compositionally biased region" description="Pro residues" evidence="2">
    <location>
        <begin position="111"/>
        <end position="122"/>
    </location>
</feature>
<feature type="compositionally biased region" description="Basic residues" evidence="2">
    <location>
        <begin position="180"/>
        <end position="191"/>
    </location>
</feature>
<dbReference type="EMBL" id="CADEAL010001160">
    <property type="protein sequence ID" value="CAB1429678.1"/>
    <property type="molecule type" value="Genomic_DNA"/>
</dbReference>
<evidence type="ECO:0000313" key="4">
    <source>
        <dbReference type="Proteomes" id="UP001153269"/>
    </source>
</evidence>
<gene>
    <name evidence="3" type="ORF">PLEPLA_LOCUS17658</name>
</gene>
<accession>A0A9N7YL70</accession>
<feature type="region of interest" description="Disordered" evidence="2">
    <location>
        <begin position="95"/>
        <end position="130"/>
    </location>
</feature>
<evidence type="ECO:0000313" key="3">
    <source>
        <dbReference type="EMBL" id="CAB1429678.1"/>
    </source>
</evidence>
<name>A0A9N7YL70_PLEPL</name>
<keyword evidence="4" id="KW-1185">Reference proteome</keyword>
<sequence length="219" mass="24727">MVYNGPSVEEKLNEKASVLMVRVKNYQYVLDGNVLTITEQMKGLEQLQEKLNALEKLYMVIFKEQRGRAGRPFDYKREVDKLIYECGQSLDELKEQAEQMSQDQPTWEAPPSTPPPPHPTPPSVSSEDGRWRLPQQDDVISPEMDGWFIGLERCSLTPAAGPSPLHQGASRRTGTSSGVRGHKVSRGRSRSSRSVDVQRSRDVSLDIFLNNMELTSHTE</sequence>
<dbReference type="InterPro" id="IPR052655">
    <property type="entry name" value="AKNA_Centrosome-Trans_reg"/>
</dbReference>
<feature type="coiled-coil region" evidence="1">
    <location>
        <begin position="37"/>
        <end position="64"/>
    </location>
</feature>
<evidence type="ECO:0000256" key="1">
    <source>
        <dbReference type="SAM" id="Coils"/>
    </source>
</evidence>
<keyword evidence="1" id="KW-0175">Coiled coil</keyword>
<dbReference type="PANTHER" id="PTHR21510">
    <property type="entry name" value="AKNA DOMAIN-CONTAINING PROTEIN"/>
    <property type="match status" value="1"/>
</dbReference>
<dbReference type="PANTHER" id="PTHR21510:SF13">
    <property type="entry name" value="AKNA DOMAIN-CONTAINING PROTEIN"/>
    <property type="match status" value="1"/>
</dbReference>